<evidence type="ECO:0000256" key="7">
    <source>
        <dbReference type="ARBA" id="ARBA00023010"/>
    </source>
</evidence>
<dbReference type="Pfam" id="PF02416">
    <property type="entry name" value="TatA_B_E"/>
    <property type="match status" value="1"/>
</dbReference>
<comment type="function">
    <text evidence="9">Part of the twin-arginine translocation (Tat) system that transports large folded proteins containing a characteristic twin-arginine motif in their signal peptide across membranes. TatA could form the protein-conducting channel of the Tat system.</text>
</comment>
<comment type="subunit">
    <text evidence="9">Forms a complex with TatC.</text>
</comment>
<keyword evidence="7 9" id="KW-0811">Translocation</keyword>
<feature type="region of interest" description="Disordered" evidence="10">
    <location>
        <begin position="41"/>
        <end position="71"/>
    </location>
</feature>
<dbReference type="GO" id="GO:0043953">
    <property type="term" value="P:protein transport by the Tat complex"/>
    <property type="evidence" value="ECO:0007669"/>
    <property type="project" value="UniProtKB-UniRule"/>
</dbReference>
<comment type="similarity">
    <text evidence="9">Belongs to the TatA/E family.</text>
</comment>
<keyword evidence="9" id="KW-0997">Cell inner membrane</keyword>
<name>I4CD64_DESTA</name>
<dbReference type="STRING" id="706587.Desti_4891"/>
<reference evidence="12" key="1">
    <citation type="submission" date="2012-06" db="EMBL/GenBank/DDBJ databases">
        <title>Complete sequence of chromosome of Desulfomonile tiedjei DSM 6799.</title>
        <authorList>
            <person name="Lucas S."/>
            <person name="Copeland A."/>
            <person name="Lapidus A."/>
            <person name="Glavina del Rio T."/>
            <person name="Dalin E."/>
            <person name="Tice H."/>
            <person name="Bruce D."/>
            <person name="Goodwin L."/>
            <person name="Pitluck S."/>
            <person name="Peters L."/>
            <person name="Ovchinnikova G."/>
            <person name="Zeytun A."/>
            <person name="Lu M."/>
            <person name="Kyrpides N."/>
            <person name="Mavromatis K."/>
            <person name="Ivanova N."/>
            <person name="Brettin T."/>
            <person name="Detter J.C."/>
            <person name="Han C."/>
            <person name="Larimer F."/>
            <person name="Land M."/>
            <person name="Hauser L."/>
            <person name="Markowitz V."/>
            <person name="Cheng J.-F."/>
            <person name="Hugenholtz P."/>
            <person name="Woyke T."/>
            <person name="Wu D."/>
            <person name="Spring S."/>
            <person name="Schroeder M."/>
            <person name="Brambilla E."/>
            <person name="Klenk H.-P."/>
            <person name="Eisen J.A."/>
        </authorList>
    </citation>
    <scope>NUCLEOTIDE SEQUENCE [LARGE SCALE GENOMIC DNA]</scope>
    <source>
        <strain evidence="12">ATCC 49306 / DSM 6799 / DCB-1</strain>
    </source>
</reference>
<dbReference type="GO" id="GO:0033281">
    <property type="term" value="C:TAT protein transport complex"/>
    <property type="evidence" value="ECO:0007669"/>
    <property type="project" value="UniProtKB-UniRule"/>
</dbReference>
<keyword evidence="6 9" id="KW-1133">Transmembrane helix</keyword>
<evidence type="ECO:0000256" key="8">
    <source>
        <dbReference type="ARBA" id="ARBA00023136"/>
    </source>
</evidence>
<dbReference type="PANTHER" id="PTHR42982">
    <property type="entry name" value="SEC-INDEPENDENT PROTEIN TRANSLOCASE PROTEIN TATA"/>
    <property type="match status" value="1"/>
</dbReference>
<dbReference type="PANTHER" id="PTHR42982:SF1">
    <property type="entry name" value="SEC-INDEPENDENT PROTEIN TRANSLOCASE PROTEIN TATA"/>
    <property type="match status" value="1"/>
</dbReference>
<comment type="subcellular location">
    <subcellularLocation>
        <location evidence="9">Cell inner membrane</location>
        <topology evidence="9">Single-pass membrane protein</topology>
    </subcellularLocation>
    <subcellularLocation>
        <location evidence="1">Cell membrane</location>
        <topology evidence="1">Single-pass membrane protein</topology>
    </subcellularLocation>
</comment>
<dbReference type="RefSeq" id="WP_014812612.1">
    <property type="nucleotide sequence ID" value="NC_018025.1"/>
</dbReference>
<keyword evidence="12" id="KW-1185">Reference proteome</keyword>
<keyword evidence="4 9" id="KW-0812">Transmembrane</keyword>
<gene>
    <name evidence="9" type="primary">tatA</name>
    <name evidence="11" type="ordered locus">Desti_4891</name>
</gene>
<keyword evidence="8 9" id="KW-0472">Membrane</keyword>
<feature type="compositionally biased region" description="Basic and acidic residues" evidence="10">
    <location>
        <begin position="59"/>
        <end position="71"/>
    </location>
</feature>
<evidence type="ECO:0000313" key="11">
    <source>
        <dbReference type="EMBL" id="AFM27505.1"/>
    </source>
</evidence>
<dbReference type="InterPro" id="IPR006312">
    <property type="entry name" value="TatA/E"/>
</dbReference>
<accession>I4CD64</accession>
<dbReference type="EMBL" id="CP003360">
    <property type="protein sequence ID" value="AFM27505.1"/>
    <property type="molecule type" value="Genomic_DNA"/>
</dbReference>
<evidence type="ECO:0000256" key="6">
    <source>
        <dbReference type="ARBA" id="ARBA00022989"/>
    </source>
</evidence>
<evidence type="ECO:0000256" key="4">
    <source>
        <dbReference type="ARBA" id="ARBA00022692"/>
    </source>
</evidence>
<evidence type="ECO:0000256" key="10">
    <source>
        <dbReference type="SAM" id="MobiDB-lite"/>
    </source>
</evidence>
<dbReference type="Proteomes" id="UP000006055">
    <property type="component" value="Chromosome"/>
</dbReference>
<dbReference type="InterPro" id="IPR003369">
    <property type="entry name" value="TatA/B/E"/>
</dbReference>
<dbReference type="HAMAP" id="MF_00236">
    <property type="entry name" value="TatA_E"/>
    <property type="match status" value="1"/>
</dbReference>
<dbReference type="NCBIfam" id="TIGR01411">
    <property type="entry name" value="tatAE"/>
    <property type="match status" value="1"/>
</dbReference>
<evidence type="ECO:0000313" key="12">
    <source>
        <dbReference type="Proteomes" id="UP000006055"/>
    </source>
</evidence>
<dbReference type="HOGENOM" id="CLU_086034_6_2_7"/>
<dbReference type="eggNOG" id="COG1826">
    <property type="taxonomic scope" value="Bacteria"/>
</dbReference>
<dbReference type="OrthoDB" id="9813726at2"/>
<evidence type="ECO:0000256" key="5">
    <source>
        <dbReference type="ARBA" id="ARBA00022927"/>
    </source>
</evidence>
<evidence type="ECO:0000256" key="2">
    <source>
        <dbReference type="ARBA" id="ARBA00022448"/>
    </source>
</evidence>
<dbReference type="AlphaFoldDB" id="I4CD64"/>
<sequence length="71" mass="7665">MLGPQELIVILLIAVLIFGGKKIPEIMEGVGKGIRTFKKAMDGEDQTVPAQQAPQIETPPKKIEGPVEKKA</sequence>
<dbReference type="KEGG" id="dti:Desti_4891"/>
<evidence type="ECO:0000256" key="3">
    <source>
        <dbReference type="ARBA" id="ARBA00022475"/>
    </source>
</evidence>
<keyword evidence="3 9" id="KW-1003">Cell membrane</keyword>
<proteinExistence type="inferred from homology"/>
<keyword evidence="5 9" id="KW-0653">Protein transport</keyword>
<organism evidence="11 12">
    <name type="scientific">Desulfomonile tiedjei (strain ATCC 49306 / DSM 6799 / DCB-1)</name>
    <dbReference type="NCBI Taxonomy" id="706587"/>
    <lineage>
        <taxon>Bacteria</taxon>
        <taxon>Pseudomonadati</taxon>
        <taxon>Thermodesulfobacteriota</taxon>
        <taxon>Desulfomonilia</taxon>
        <taxon>Desulfomonilales</taxon>
        <taxon>Desulfomonilaceae</taxon>
        <taxon>Desulfomonile</taxon>
    </lineage>
</organism>
<dbReference type="GO" id="GO:0008320">
    <property type="term" value="F:protein transmembrane transporter activity"/>
    <property type="evidence" value="ECO:0007669"/>
    <property type="project" value="UniProtKB-UniRule"/>
</dbReference>
<evidence type="ECO:0000256" key="9">
    <source>
        <dbReference type="HAMAP-Rule" id="MF_00236"/>
    </source>
</evidence>
<protein>
    <recommendedName>
        <fullName evidence="9">Sec-independent protein translocase protein TatA</fullName>
    </recommendedName>
</protein>
<evidence type="ECO:0000256" key="1">
    <source>
        <dbReference type="ARBA" id="ARBA00004162"/>
    </source>
</evidence>
<dbReference type="Gene3D" id="1.20.5.3310">
    <property type="match status" value="1"/>
</dbReference>
<keyword evidence="2 9" id="KW-0813">Transport</keyword>